<evidence type="ECO:0000259" key="5">
    <source>
        <dbReference type="PROSITE" id="PS50931"/>
    </source>
</evidence>
<sequence>MKLAALETLGAVLSTGSFTAAAREVGVTASAVSLQMKQLEAYIGRPLFDRSGRTAVPTPVARELAAASATALATIEGFRARSPLAVSGMLRLGAITSVQNSVLPRALRLLRDRHPGLTVQLTLDVSAPLQAGVSAGRLDAAVLVRPPRGGSSRLAWRDLARVPFVLVAPADAENLGAQQLLRRYPWIQYERTLTGGRVAAQYVRRLCPDKRAAYELAATDAIIGMVAEGLGVSVIPRPRAPLHRAYAFREVTLGAAAPARQVAWACRKTDVEDRRHAAVFAALAQAYEAGDGA</sequence>
<keyword evidence="2" id="KW-0805">Transcription regulation</keyword>
<accession>A0ABS1JLT8</accession>
<dbReference type="Pfam" id="PF03466">
    <property type="entry name" value="LysR_substrate"/>
    <property type="match status" value="1"/>
</dbReference>
<comment type="caution">
    <text evidence="6">The sequence shown here is derived from an EMBL/GenBank/DDBJ whole genome shotgun (WGS) entry which is preliminary data.</text>
</comment>
<dbReference type="Pfam" id="PF00126">
    <property type="entry name" value="HTH_1"/>
    <property type="match status" value="1"/>
</dbReference>
<dbReference type="EMBL" id="JAEQND010000004">
    <property type="protein sequence ID" value="MBL0425188.1"/>
    <property type="molecule type" value="Genomic_DNA"/>
</dbReference>
<keyword evidence="7" id="KW-1185">Reference proteome</keyword>
<dbReference type="Gene3D" id="3.40.190.10">
    <property type="entry name" value="Periplasmic binding protein-like II"/>
    <property type="match status" value="2"/>
</dbReference>
<keyword evidence="4" id="KW-0804">Transcription</keyword>
<feature type="domain" description="HTH lysR-type" evidence="5">
    <location>
        <begin position="1"/>
        <end position="58"/>
    </location>
</feature>
<reference evidence="6 7" key="1">
    <citation type="journal article" date="2017" name="Int. J. Syst. Evol. Microbiol.">
        <title>Ramlibacter alkalitolerans sp. nov., alkali-tolerant bacterium isolated from soil of ginseng.</title>
        <authorList>
            <person name="Lee D.H."/>
            <person name="Cha C.J."/>
        </authorList>
    </citation>
    <scope>NUCLEOTIDE SEQUENCE [LARGE SCALE GENOMIC DNA]</scope>
    <source>
        <strain evidence="6 7">KACC 19305</strain>
    </source>
</reference>
<dbReference type="InterPro" id="IPR036388">
    <property type="entry name" value="WH-like_DNA-bd_sf"/>
</dbReference>
<evidence type="ECO:0000313" key="6">
    <source>
        <dbReference type="EMBL" id="MBL0425188.1"/>
    </source>
</evidence>
<dbReference type="InterPro" id="IPR036390">
    <property type="entry name" value="WH_DNA-bd_sf"/>
</dbReference>
<dbReference type="PANTHER" id="PTHR30126">
    <property type="entry name" value="HTH-TYPE TRANSCRIPTIONAL REGULATOR"/>
    <property type="match status" value="1"/>
</dbReference>
<protein>
    <submittedName>
        <fullName evidence="6">LysR family transcriptional regulator</fullName>
    </submittedName>
</protein>
<dbReference type="Gene3D" id="1.10.10.10">
    <property type="entry name" value="Winged helix-like DNA-binding domain superfamily/Winged helix DNA-binding domain"/>
    <property type="match status" value="1"/>
</dbReference>
<dbReference type="InterPro" id="IPR000847">
    <property type="entry name" value="LysR_HTH_N"/>
</dbReference>
<proteinExistence type="inferred from homology"/>
<dbReference type="Proteomes" id="UP000622707">
    <property type="component" value="Unassembled WGS sequence"/>
</dbReference>
<evidence type="ECO:0000256" key="2">
    <source>
        <dbReference type="ARBA" id="ARBA00023015"/>
    </source>
</evidence>
<dbReference type="PROSITE" id="PS50931">
    <property type="entry name" value="HTH_LYSR"/>
    <property type="match status" value="1"/>
</dbReference>
<dbReference type="PRINTS" id="PR00039">
    <property type="entry name" value="HTHLYSR"/>
</dbReference>
<evidence type="ECO:0000256" key="4">
    <source>
        <dbReference type="ARBA" id="ARBA00023163"/>
    </source>
</evidence>
<gene>
    <name evidence="6" type="ORF">JI746_08715</name>
</gene>
<dbReference type="RefSeq" id="WP_201688555.1">
    <property type="nucleotide sequence ID" value="NZ_JAEQND010000004.1"/>
</dbReference>
<dbReference type="SUPFAM" id="SSF46785">
    <property type="entry name" value="Winged helix' DNA-binding domain"/>
    <property type="match status" value="1"/>
</dbReference>
<comment type="similarity">
    <text evidence="1">Belongs to the LysR transcriptional regulatory family.</text>
</comment>
<evidence type="ECO:0000256" key="3">
    <source>
        <dbReference type="ARBA" id="ARBA00023125"/>
    </source>
</evidence>
<evidence type="ECO:0000256" key="1">
    <source>
        <dbReference type="ARBA" id="ARBA00009437"/>
    </source>
</evidence>
<dbReference type="InterPro" id="IPR005119">
    <property type="entry name" value="LysR_subst-bd"/>
</dbReference>
<evidence type="ECO:0000313" key="7">
    <source>
        <dbReference type="Proteomes" id="UP000622707"/>
    </source>
</evidence>
<dbReference type="PANTHER" id="PTHR30126:SF94">
    <property type="entry name" value="LYSR FAMILY TRANSCRIPTIONAL REGULATOR"/>
    <property type="match status" value="1"/>
</dbReference>
<keyword evidence="3" id="KW-0238">DNA-binding</keyword>
<dbReference type="SUPFAM" id="SSF53850">
    <property type="entry name" value="Periplasmic binding protein-like II"/>
    <property type="match status" value="1"/>
</dbReference>
<name>A0ABS1JLT8_9BURK</name>
<organism evidence="6 7">
    <name type="scientific">Ramlibacter alkalitolerans</name>
    <dbReference type="NCBI Taxonomy" id="2039631"/>
    <lineage>
        <taxon>Bacteria</taxon>
        <taxon>Pseudomonadati</taxon>
        <taxon>Pseudomonadota</taxon>
        <taxon>Betaproteobacteria</taxon>
        <taxon>Burkholderiales</taxon>
        <taxon>Comamonadaceae</taxon>
        <taxon>Ramlibacter</taxon>
    </lineage>
</organism>